<dbReference type="PROSITE" id="PS00623">
    <property type="entry name" value="GMC_OXRED_1"/>
    <property type="match status" value="1"/>
</dbReference>
<comment type="cofactor">
    <cofactor evidence="1 5">
        <name>FAD</name>
        <dbReference type="ChEBI" id="CHEBI:57692"/>
    </cofactor>
</comment>
<feature type="binding site" evidence="5">
    <location>
        <position position="218"/>
    </location>
    <ligand>
        <name>FAD</name>
        <dbReference type="ChEBI" id="CHEBI:57692"/>
    </ligand>
</feature>
<dbReference type="PANTHER" id="PTHR11552:SF147">
    <property type="entry name" value="CHOLINE DEHYDROGENASE, MITOCHONDRIAL"/>
    <property type="match status" value="1"/>
</dbReference>
<proteinExistence type="inferred from homology"/>
<evidence type="ECO:0000259" key="7">
    <source>
        <dbReference type="PROSITE" id="PS00623"/>
    </source>
</evidence>
<protein>
    <submittedName>
        <fullName evidence="9">FAD-dependent oxidoreductase</fullName>
    </submittedName>
</protein>
<dbReference type="SUPFAM" id="SSF54373">
    <property type="entry name" value="FAD-linked reductases, C-terminal domain"/>
    <property type="match status" value="1"/>
</dbReference>
<keyword evidence="4 5" id="KW-0274">FAD</keyword>
<dbReference type="Pfam" id="PF00732">
    <property type="entry name" value="GMC_oxred_N"/>
    <property type="match status" value="1"/>
</dbReference>
<feature type="binding site" evidence="5">
    <location>
        <position position="83"/>
    </location>
    <ligand>
        <name>FAD</name>
        <dbReference type="ChEBI" id="CHEBI:57692"/>
    </ligand>
</feature>
<dbReference type="SUPFAM" id="SSF51905">
    <property type="entry name" value="FAD/NAD(P)-binding domain"/>
    <property type="match status" value="1"/>
</dbReference>
<organism evidence="9 10">
    <name type="scientific">Parasedimentitalea maritima</name>
    <dbReference type="NCBI Taxonomy" id="2578117"/>
    <lineage>
        <taxon>Bacteria</taxon>
        <taxon>Pseudomonadati</taxon>
        <taxon>Pseudomonadota</taxon>
        <taxon>Alphaproteobacteria</taxon>
        <taxon>Rhodobacterales</taxon>
        <taxon>Paracoccaceae</taxon>
        <taxon>Parasedimentitalea</taxon>
    </lineage>
</organism>
<evidence type="ECO:0000256" key="1">
    <source>
        <dbReference type="ARBA" id="ARBA00001974"/>
    </source>
</evidence>
<evidence type="ECO:0000256" key="5">
    <source>
        <dbReference type="PIRSR" id="PIRSR000137-2"/>
    </source>
</evidence>
<accession>A0A6A4RAU1</accession>
<dbReference type="PIRSF" id="PIRSF000137">
    <property type="entry name" value="Alcohol_oxidase"/>
    <property type="match status" value="1"/>
</dbReference>
<name>A0A6A4RAU1_9RHOB</name>
<dbReference type="PROSITE" id="PS51257">
    <property type="entry name" value="PROKAR_LIPOPROTEIN"/>
    <property type="match status" value="1"/>
</dbReference>
<evidence type="ECO:0000256" key="4">
    <source>
        <dbReference type="ARBA" id="ARBA00022827"/>
    </source>
</evidence>
<dbReference type="InterPro" id="IPR000172">
    <property type="entry name" value="GMC_OxRdtase_N"/>
</dbReference>
<dbReference type="GO" id="GO:0050660">
    <property type="term" value="F:flavin adenine dinucleotide binding"/>
    <property type="evidence" value="ECO:0007669"/>
    <property type="project" value="InterPro"/>
</dbReference>
<evidence type="ECO:0000256" key="6">
    <source>
        <dbReference type="RuleBase" id="RU003968"/>
    </source>
</evidence>
<dbReference type="Gene3D" id="3.30.560.10">
    <property type="entry name" value="Glucose Oxidase, domain 3"/>
    <property type="match status" value="1"/>
</dbReference>
<dbReference type="InterPro" id="IPR036188">
    <property type="entry name" value="FAD/NAD-bd_sf"/>
</dbReference>
<sequence>MEKFDYIVVGGGSSGCVMASRLSEDPGARVLLIESGRRDDAAFIKIPATFFKVIEKGRDIVAYVGEPAKGVNGRPSVVLQGNVIGGGSSVNAMLYVRGQAEDYDGWAQDGNRGWGYSDVLPVFRDLETNMEHSGEFHGTEGELHVSETGFHHPLSRAFIRAAQETGIPYNPDFNGSDQTGVGFYQTTTHNGRRWSAAEAFLRKAEKRKNLKIITEARVARILFEGTRAVGVTLEDGSRYGAAGEVVLCAGAIETPRLMQLSGIGDAKHLSDHGIEVVADLPGVGENYQDHLETTVQGVTKDPISFYRQDKGLRGALHMAQYLATRTGMLASNVVESGGFIDVSDAGLPDLQLHVLPFMVGWADREPIEEHGIAIGPCFLRPKSRGSVKLRSADFKDAALFDAGSFLHNDDLEILVRGVKKSIEILEAPSLARLIKRRALPEQGIENSDDALKDFVRQTAKTVFHPVGTAKMGPDSDSMAVVDTELRVRGVQGLRVADASIMPRLVSGNTNAPTMMIAERGARFITCKEALTADPVLSSRGEGKAIGNKPFAVGGACGGTSANLDAVAVLSAKQPAIKKF</sequence>
<dbReference type="Proteomes" id="UP000441586">
    <property type="component" value="Unassembled WGS sequence"/>
</dbReference>
<dbReference type="RefSeq" id="WP_158979337.1">
    <property type="nucleotide sequence ID" value="NZ_WSFO01000005.1"/>
</dbReference>
<dbReference type="AlphaFoldDB" id="A0A6A4RAU1"/>
<dbReference type="InterPro" id="IPR012132">
    <property type="entry name" value="GMC_OxRdtase"/>
</dbReference>
<comment type="similarity">
    <text evidence="2 6">Belongs to the GMC oxidoreductase family.</text>
</comment>
<keyword evidence="3 6" id="KW-0285">Flavoprotein</keyword>
<evidence type="ECO:0000256" key="3">
    <source>
        <dbReference type="ARBA" id="ARBA00022630"/>
    </source>
</evidence>
<dbReference type="InterPro" id="IPR007867">
    <property type="entry name" value="GMC_OxRtase_C"/>
</dbReference>
<feature type="domain" description="Glucose-methanol-choline oxidoreductase N-terminal" evidence="8">
    <location>
        <begin position="250"/>
        <end position="264"/>
    </location>
</feature>
<dbReference type="GO" id="GO:0016614">
    <property type="term" value="F:oxidoreductase activity, acting on CH-OH group of donors"/>
    <property type="evidence" value="ECO:0007669"/>
    <property type="project" value="InterPro"/>
</dbReference>
<evidence type="ECO:0000256" key="2">
    <source>
        <dbReference type="ARBA" id="ARBA00010790"/>
    </source>
</evidence>
<evidence type="ECO:0000259" key="8">
    <source>
        <dbReference type="PROSITE" id="PS00624"/>
    </source>
</evidence>
<dbReference type="PROSITE" id="PS00624">
    <property type="entry name" value="GMC_OXRED_2"/>
    <property type="match status" value="1"/>
</dbReference>
<dbReference type="Pfam" id="PF05199">
    <property type="entry name" value="GMC_oxred_C"/>
    <property type="match status" value="1"/>
</dbReference>
<evidence type="ECO:0000313" key="9">
    <source>
        <dbReference type="EMBL" id="KAE9630098.1"/>
    </source>
</evidence>
<dbReference type="PANTHER" id="PTHR11552">
    <property type="entry name" value="GLUCOSE-METHANOL-CHOLINE GMC OXIDOREDUCTASE"/>
    <property type="match status" value="1"/>
</dbReference>
<gene>
    <name evidence="9" type="ORF">GP644_10455</name>
</gene>
<comment type="caution">
    <text evidence="9">The sequence shown here is derived from an EMBL/GenBank/DDBJ whole genome shotgun (WGS) entry which is preliminary data.</text>
</comment>
<reference evidence="9 10" key="1">
    <citation type="submission" date="2019-12" db="EMBL/GenBank/DDBJ databases">
        <authorList>
            <person name="Zhang Y.-J."/>
        </authorList>
    </citation>
    <scope>NUCLEOTIDE SEQUENCE [LARGE SCALE GENOMIC DNA]</scope>
    <source>
        <strain evidence="9 10">H18S-6</strain>
    </source>
</reference>
<feature type="domain" description="Glucose-methanol-choline oxidoreductase N-terminal" evidence="7">
    <location>
        <begin position="81"/>
        <end position="104"/>
    </location>
</feature>
<evidence type="ECO:0000313" key="10">
    <source>
        <dbReference type="Proteomes" id="UP000441586"/>
    </source>
</evidence>
<dbReference type="EMBL" id="WSFO01000005">
    <property type="protein sequence ID" value="KAE9630098.1"/>
    <property type="molecule type" value="Genomic_DNA"/>
</dbReference>
<dbReference type="Gene3D" id="3.50.50.60">
    <property type="entry name" value="FAD/NAD(P)-binding domain"/>
    <property type="match status" value="1"/>
</dbReference>